<evidence type="ECO:0000313" key="2">
    <source>
        <dbReference type="Proteomes" id="UP000261560"/>
    </source>
</evidence>
<dbReference type="PANTHER" id="PTHR14256">
    <property type="entry name" value="NADH-UBIQUINONE OXIDOREDUCTASE MLRQ SUBUNIT"/>
    <property type="match status" value="1"/>
</dbReference>
<evidence type="ECO:0000313" key="1">
    <source>
        <dbReference type="Ensembl" id="ENSOMEP00000016354.1"/>
    </source>
</evidence>
<name>A0A3B3CG92_ORYME</name>
<dbReference type="Ensembl" id="ENSOMET00000024804.1">
    <property type="protein sequence ID" value="ENSOMEP00000016354.1"/>
    <property type="gene ID" value="ENSOMEG00000018002.1"/>
</dbReference>
<dbReference type="PANTHER" id="PTHR14256:SF5">
    <property type="entry name" value="NADH DEHYDROGENASE [UBIQUINONE] 1 ALPHA SUBCOMPLEX SUBUNIT 4-LIKE 2"/>
    <property type="match status" value="1"/>
</dbReference>
<reference evidence="1" key="2">
    <citation type="submission" date="2025-09" db="UniProtKB">
        <authorList>
            <consortium name="Ensembl"/>
        </authorList>
    </citation>
    <scope>IDENTIFICATION</scope>
</reference>
<dbReference type="PaxDb" id="30732-ENSOMEP00000016354"/>
<dbReference type="Pfam" id="PF06522">
    <property type="entry name" value="B12D"/>
    <property type="match status" value="1"/>
</dbReference>
<dbReference type="AlphaFoldDB" id="A0A3B3CG92"/>
<keyword evidence="2" id="KW-1185">Reference proteome</keyword>
<protein>
    <submittedName>
        <fullName evidence="1">Uncharacterized protein</fullName>
    </submittedName>
</protein>
<dbReference type="GeneTree" id="ENSGT00940000171242"/>
<reference evidence="1" key="1">
    <citation type="submission" date="2025-08" db="UniProtKB">
        <authorList>
            <consortium name="Ensembl"/>
        </authorList>
    </citation>
    <scope>IDENTIFICATION</scope>
</reference>
<dbReference type="Proteomes" id="UP000261560">
    <property type="component" value="Unplaced"/>
</dbReference>
<dbReference type="InterPro" id="IPR010530">
    <property type="entry name" value="B12D"/>
</dbReference>
<sequence length="75" mass="9008">MVQNSQTLSTIVLFFCLSFPRHHSLYPRVSLYLTHIFWDKKNNPEPWSKLDPTYQYKLVAVNTDYKSLKKDRPDF</sequence>
<dbReference type="STRING" id="30732.ENSOMEP00000016354"/>
<accession>A0A3B3CG92</accession>
<organism evidence="1 2">
    <name type="scientific">Oryzias melastigma</name>
    <name type="common">Marine medaka</name>
    <dbReference type="NCBI Taxonomy" id="30732"/>
    <lineage>
        <taxon>Eukaryota</taxon>
        <taxon>Metazoa</taxon>
        <taxon>Chordata</taxon>
        <taxon>Craniata</taxon>
        <taxon>Vertebrata</taxon>
        <taxon>Euteleostomi</taxon>
        <taxon>Actinopterygii</taxon>
        <taxon>Neopterygii</taxon>
        <taxon>Teleostei</taxon>
        <taxon>Neoteleostei</taxon>
        <taxon>Acanthomorphata</taxon>
        <taxon>Ovalentaria</taxon>
        <taxon>Atherinomorphae</taxon>
        <taxon>Beloniformes</taxon>
        <taxon>Adrianichthyidae</taxon>
        <taxon>Oryziinae</taxon>
        <taxon>Oryzias</taxon>
    </lineage>
</organism>
<proteinExistence type="predicted"/>